<dbReference type="Proteomes" id="UP001322138">
    <property type="component" value="Unassembled WGS sequence"/>
</dbReference>
<evidence type="ECO:0000313" key="2">
    <source>
        <dbReference type="Proteomes" id="UP001322138"/>
    </source>
</evidence>
<accession>A0ABR0FUH0</accession>
<dbReference type="RefSeq" id="XP_062736579.1">
    <property type="nucleotide sequence ID" value="XM_062871769.1"/>
</dbReference>
<keyword evidence="2" id="KW-1185">Reference proteome</keyword>
<gene>
    <name evidence="1" type="ORF">QC761_0002650</name>
</gene>
<proteinExistence type="predicted"/>
<dbReference type="GeneID" id="87890825"/>
<organism evidence="1 2">
    <name type="scientific">Podospora bellae-mahoneyi</name>
    <dbReference type="NCBI Taxonomy" id="2093777"/>
    <lineage>
        <taxon>Eukaryota</taxon>
        <taxon>Fungi</taxon>
        <taxon>Dikarya</taxon>
        <taxon>Ascomycota</taxon>
        <taxon>Pezizomycotina</taxon>
        <taxon>Sordariomycetes</taxon>
        <taxon>Sordariomycetidae</taxon>
        <taxon>Sordariales</taxon>
        <taxon>Podosporaceae</taxon>
        <taxon>Podospora</taxon>
    </lineage>
</organism>
<protein>
    <submittedName>
        <fullName evidence="1">Uncharacterized protein</fullName>
    </submittedName>
</protein>
<dbReference type="EMBL" id="JAFFGZ010000001">
    <property type="protein sequence ID" value="KAK4647603.1"/>
    <property type="molecule type" value="Genomic_DNA"/>
</dbReference>
<sequence>MNKPPLHPSAGLGIWENPLGAGFVIRNCASQFALSKAHDSLPFGTSQVPNCTTNPRPAWPILAKAPRSFWTAPPLPV</sequence>
<comment type="caution">
    <text evidence="1">The sequence shown here is derived from an EMBL/GenBank/DDBJ whole genome shotgun (WGS) entry which is preliminary data.</text>
</comment>
<name>A0ABR0FUH0_9PEZI</name>
<evidence type="ECO:0000313" key="1">
    <source>
        <dbReference type="EMBL" id="KAK4647603.1"/>
    </source>
</evidence>
<reference evidence="1 2" key="1">
    <citation type="journal article" date="2023" name="bioRxiv">
        <title>High-quality genome assemblies of four members of thePodospora anserinaspecies complex.</title>
        <authorList>
            <person name="Ament-Velasquez S.L."/>
            <person name="Vogan A.A."/>
            <person name="Wallerman O."/>
            <person name="Hartmann F."/>
            <person name="Gautier V."/>
            <person name="Silar P."/>
            <person name="Giraud T."/>
            <person name="Johannesson H."/>
        </authorList>
    </citation>
    <scope>NUCLEOTIDE SEQUENCE [LARGE SCALE GENOMIC DNA]</scope>
    <source>
        <strain evidence="1 2">CBS 112042</strain>
    </source>
</reference>